<evidence type="ECO:0000313" key="1">
    <source>
        <dbReference type="EMBL" id="KAB2616680.1"/>
    </source>
</evidence>
<organism evidence="1 2">
    <name type="scientific">Pyrus ussuriensis x Pyrus communis</name>
    <dbReference type="NCBI Taxonomy" id="2448454"/>
    <lineage>
        <taxon>Eukaryota</taxon>
        <taxon>Viridiplantae</taxon>
        <taxon>Streptophyta</taxon>
        <taxon>Embryophyta</taxon>
        <taxon>Tracheophyta</taxon>
        <taxon>Spermatophyta</taxon>
        <taxon>Magnoliopsida</taxon>
        <taxon>eudicotyledons</taxon>
        <taxon>Gunneridae</taxon>
        <taxon>Pentapetalae</taxon>
        <taxon>rosids</taxon>
        <taxon>fabids</taxon>
        <taxon>Rosales</taxon>
        <taxon>Rosaceae</taxon>
        <taxon>Amygdaloideae</taxon>
        <taxon>Maleae</taxon>
        <taxon>Pyrus</taxon>
    </lineage>
</organism>
<keyword evidence="2" id="KW-1185">Reference proteome</keyword>
<reference evidence="2" key="2">
    <citation type="submission" date="2019-10" db="EMBL/GenBank/DDBJ databases">
        <title>A de novo genome assembly of a pear dwarfing rootstock.</title>
        <authorList>
            <person name="Wang F."/>
            <person name="Wang J."/>
            <person name="Li S."/>
            <person name="Zhang Y."/>
            <person name="Fang M."/>
            <person name="Ma L."/>
            <person name="Zhao Y."/>
            <person name="Jiang S."/>
        </authorList>
    </citation>
    <scope>NUCLEOTIDE SEQUENCE [LARGE SCALE GENOMIC DNA]</scope>
</reference>
<proteinExistence type="predicted"/>
<reference evidence="1 2" key="1">
    <citation type="submission" date="2019-09" db="EMBL/GenBank/DDBJ databases">
        <authorList>
            <person name="Ou C."/>
        </authorList>
    </citation>
    <scope>NUCLEOTIDE SEQUENCE [LARGE SCALE GENOMIC DNA]</scope>
    <source>
        <strain evidence="1">S2</strain>
        <tissue evidence="1">Leaf</tissue>
    </source>
</reference>
<sequence length="161" mass="17618">MELTLPQQWQGMLLRIYFYGLGNKNARGQVFLLRKLQHKLLLLVGTKLEHVICQMSCSSLIECARWECTKDGALTATFSLSDSVTSAVAGSGSSLPCVNGGAFMDQEPSSSLRNPKRRNLACNKVPIRGFCTVDRPTIVERATDSDMIETSTEKAVVAGSF</sequence>
<dbReference type="AlphaFoldDB" id="A0A5N5GU24"/>
<dbReference type="Proteomes" id="UP000327157">
    <property type="component" value="Chromosome 3"/>
</dbReference>
<gene>
    <name evidence="1" type="ORF">D8674_023268</name>
</gene>
<reference evidence="1 2" key="3">
    <citation type="submission" date="2019-11" db="EMBL/GenBank/DDBJ databases">
        <title>A de novo genome assembly of a pear dwarfing rootstock.</title>
        <authorList>
            <person name="Wang F."/>
            <person name="Wang J."/>
            <person name="Li S."/>
            <person name="Zhang Y."/>
            <person name="Fang M."/>
            <person name="Ma L."/>
            <person name="Zhao Y."/>
            <person name="Jiang S."/>
        </authorList>
    </citation>
    <scope>NUCLEOTIDE SEQUENCE [LARGE SCALE GENOMIC DNA]</scope>
    <source>
        <strain evidence="1">S2</strain>
        <tissue evidence="1">Leaf</tissue>
    </source>
</reference>
<accession>A0A5N5GU24</accession>
<name>A0A5N5GU24_9ROSA</name>
<dbReference type="EMBL" id="SMOL01000402">
    <property type="protein sequence ID" value="KAB2616680.1"/>
    <property type="molecule type" value="Genomic_DNA"/>
</dbReference>
<comment type="caution">
    <text evidence="1">The sequence shown here is derived from an EMBL/GenBank/DDBJ whole genome shotgun (WGS) entry which is preliminary data.</text>
</comment>
<evidence type="ECO:0000313" key="2">
    <source>
        <dbReference type="Proteomes" id="UP000327157"/>
    </source>
</evidence>
<protein>
    <submittedName>
        <fullName evidence="1">Uncharacterized protein</fullName>
    </submittedName>
</protein>